<comment type="caution">
    <text evidence="2">The sequence shown here is derived from an EMBL/GenBank/DDBJ whole genome shotgun (WGS) entry which is preliminary data.</text>
</comment>
<feature type="region of interest" description="Disordered" evidence="1">
    <location>
        <begin position="1"/>
        <end position="46"/>
    </location>
</feature>
<feature type="region of interest" description="Disordered" evidence="1">
    <location>
        <begin position="81"/>
        <end position="130"/>
    </location>
</feature>
<feature type="compositionally biased region" description="Basic and acidic residues" evidence="1">
    <location>
        <begin position="114"/>
        <end position="130"/>
    </location>
</feature>
<dbReference type="HOGENOM" id="CLU_1937620_0_0_1"/>
<name>D4ANP0_ARTBC</name>
<gene>
    <name evidence="2" type="ORF">ARB_05857</name>
</gene>
<dbReference type="AlphaFoldDB" id="D4ANP0"/>
<feature type="compositionally biased region" description="Basic and acidic residues" evidence="1">
    <location>
        <begin position="33"/>
        <end position="46"/>
    </location>
</feature>
<organism evidence="2 3">
    <name type="scientific">Arthroderma benhamiae (strain ATCC MYA-4681 / CBS 112371)</name>
    <name type="common">Trichophyton mentagrophytes</name>
    <dbReference type="NCBI Taxonomy" id="663331"/>
    <lineage>
        <taxon>Eukaryota</taxon>
        <taxon>Fungi</taxon>
        <taxon>Dikarya</taxon>
        <taxon>Ascomycota</taxon>
        <taxon>Pezizomycotina</taxon>
        <taxon>Eurotiomycetes</taxon>
        <taxon>Eurotiomycetidae</taxon>
        <taxon>Onygenales</taxon>
        <taxon>Arthrodermataceae</taxon>
        <taxon>Trichophyton</taxon>
    </lineage>
</organism>
<dbReference type="RefSeq" id="XP_003015546.1">
    <property type="nucleotide sequence ID" value="XM_003015500.1"/>
</dbReference>
<sequence>MHLFGGQRSKRDTAETKTKKKKKKKKKAAGVAYRERGDKKGPKRRWLDGCWTDRERAKLEKQRRSQESVNCAAGLSSQIAVRKERQRAVKEESSCQEGRRPPGATAELGGGQQRAREHGSREARDLPVTA</sequence>
<reference evidence="3" key="1">
    <citation type="journal article" date="2011" name="Genome Biol.">
        <title>Comparative and functional genomics provide insights into the pathogenicity of dermatophytic fungi.</title>
        <authorList>
            <person name="Burmester A."/>
            <person name="Shelest E."/>
            <person name="Gloeckner G."/>
            <person name="Heddergott C."/>
            <person name="Schindler S."/>
            <person name="Staib P."/>
            <person name="Heidel A."/>
            <person name="Felder M."/>
            <person name="Petzold A."/>
            <person name="Szafranski K."/>
            <person name="Feuermann M."/>
            <person name="Pedruzzi I."/>
            <person name="Priebe S."/>
            <person name="Groth M."/>
            <person name="Winkler R."/>
            <person name="Li W."/>
            <person name="Kniemeyer O."/>
            <person name="Schroeckh V."/>
            <person name="Hertweck C."/>
            <person name="Hube B."/>
            <person name="White T.C."/>
            <person name="Platzer M."/>
            <person name="Guthke R."/>
            <person name="Heitman J."/>
            <person name="Woestemeyer J."/>
            <person name="Zipfel P.F."/>
            <person name="Monod M."/>
            <person name="Brakhage A.A."/>
        </authorList>
    </citation>
    <scope>NUCLEOTIDE SEQUENCE [LARGE SCALE GENOMIC DNA]</scope>
    <source>
        <strain evidence="3">ATCC MYA-4681 / CBS 112371</strain>
    </source>
</reference>
<keyword evidence="3" id="KW-1185">Reference proteome</keyword>
<protein>
    <submittedName>
        <fullName evidence="2">Uncharacterized protein</fullName>
    </submittedName>
</protein>
<dbReference type="Proteomes" id="UP000008866">
    <property type="component" value="Unassembled WGS sequence"/>
</dbReference>
<feature type="compositionally biased region" description="Basic and acidic residues" evidence="1">
    <location>
        <begin position="81"/>
        <end position="100"/>
    </location>
</feature>
<proteinExistence type="predicted"/>
<dbReference type="GeneID" id="9526232"/>
<dbReference type="EMBL" id="ABSU01000004">
    <property type="protein sequence ID" value="EFE34901.1"/>
    <property type="molecule type" value="Genomic_DNA"/>
</dbReference>
<evidence type="ECO:0000313" key="2">
    <source>
        <dbReference type="EMBL" id="EFE34901.1"/>
    </source>
</evidence>
<evidence type="ECO:0000313" key="3">
    <source>
        <dbReference type="Proteomes" id="UP000008866"/>
    </source>
</evidence>
<evidence type="ECO:0000256" key="1">
    <source>
        <dbReference type="SAM" id="MobiDB-lite"/>
    </source>
</evidence>
<feature type="compositionally biased region" description="Basic residues" evidence="1">
    <location>
        <begin position="18"/>
        <end position="28"/>
    </location>
</feature>
<dbReference type="KEGG" id="abe:ARB_05857"/>
<accession>D4ANP0</accession>